<evidence type="ECO:0000313" key="2">
    <source>
        <dbReference type="EMBL" id="RZF38548.1"/>
    </source>
</evidence>
<dbReference type="InParanoid" id="A0A482WYF6"/>
<dbReference type="AlphaFoldDB" id="A0A482WYF6"/>
<evidence type="ECO:0000313" key="3">
    <source>
        <dbReference type="Proteomes" id="UP000291343"/>
    </source>
</evidence>
<feature type="compositionally biased region" description="Basic and acidic residues" evidence="1">
    <location>
        <begin position="1"/>
        <end position="17"/>
    </location>
</feature>
<protein>
    <submittedName>
        <fullName evidence="2">Uncharacterized protein</fullName>
    </submittedName>
</protein>
<accession>A0A482WYF6</accession>
<keyword evidence="3" id="KW-1185">Reference proteome</keyword>
<proteinExistence type="predicted"/>
<feature type="region of interest" description="Disordered" evidence="1">
    <location>
        <begin position="1"/>
        <end position="33"/>
    </location>
</feature>
<gene>
    <name evidence="2" type="ORF">LSTR_LSTR006143</name>
</gene>
<dbReference type="EMBL" id="QKKF02022243">
    <property type="protein sequence ID" value="RZF38548.1"/>
    <property type="molecule type" value="Genomic_DNA"/>
</dbReference>
<sequence>MRVSEHNHNVESTRERPLANCKQYPSEPGSQKRHCCQPNKLNIVAGEACPVFEGAQRFGSDSPDFAPNLS</sequence>
<comment type="caution">
    <text evidence="2">The sequence shown here is derived from an EMBL/GenBank/DDBJ whole genome shotgun (WGS) entry which is preliminary data.</text>
</comment>
<reference evidence="2 3" key="1">
    <citation type="journal article" date="2017" name="Gigascience">
        <title>Genome sequence of the small brown planthopper, Laodelphax striatellus.</title>
        <authorList>
            <person name="Zhu J."/>
            <person name="Jiang F."/>
            <person name="Wang X."/>
            <person name="Yang P."/>
            <person name="Bao Y."/>
            <person name="Zhao W."/>
            <person name="Wang W."/>
            <person name="Lu H."/>
            <person name="Wang Q."/>
            <person name="Cui N."/>
            <person name="Li J."/>
            <person name="Chen X."/>
            <person name="Luo L."/>
            <person name="Yu J."/>
            <person name="Kang L."/>
            <person name="Cui F."/>
        </authorList>
    </citation>
    <scope>NUCLEOTIDE SEQUENCE [LARGE SCALE GENOMIC DNA]</scope>
    <source>
        <strain evidence="2">Lst14</strain>
    </source>
</reference>
<organism evidence="2 3">
    <name type="scientific">Laodelphax striatellus</name>
    <name type="common">Small brown planthopper</name>
    <name type="synonym">Delphax striatella</name>
    <dbReference type="NCBI Taxonomy" id="195883"/>
    <lineage>
        <taxon>Eukaryota</taxon>
        <taxon>Metazoa</taxon>
        <taxon>Ecdysozoa</taxon>
        <taxon>Arthropoda</taxon>
        <taxon>Hexapoda</taxon>
        <taxon>Insecta</taxon>
        <taxon>Pterygota</taxon>
        <taxon>Neoptera</taxon>
        <taxon>Paraneoptera</taxon>
        <taxon>Hemiptera</taxon>
        <taxon>Auchenorrhyncha</taxon>
        <taxon>Fulgoroidea</taxon>
        <taxon>Delphacidae</taxon>
        <taxon>Criomorphinae</taxon>
        <taxon>Laodelphax</taxon>
    </lineage>
</organism>
<dbReference type="Proteomes" id="UP000291343">
    <property type="component" value="Unassembled WGS sequence"/>
</dbReference>
<name>A0A482WYF6_LAOST</name>
<evidence type="ECO:0000256" key="1">
    <source>
        <dbReference type="SAM" id="MobiDB-lite"/>
    </source>
</evidence>